<dbReference type="KEGG" id="hara:AArcS_1430"/>
<reference evidence="1" key="1">
    <citation type="submission" date="2020-11" db="EMBL/GenBank/DDBJ databases">
        <title>Carbohydrate-dependent, anaerobic sulfur respiration: A novel catabolism in halophilic archaea.</title>
        <authorList>
            <person name="Sorokin D.Y."/>
            <person name="Messina E."/>
            <person name="Smedile F."/>
            <person name="La Cono V."/>
            <person name="Hallsworth J.E."/>
            <person name="Yakimov M.M."/>
        </authorList>
    </citation>
    <scope>NUCLEOTIDE SEQUENCE</scope>
    <source>
        <strain evidence="1">AArc-S</strain>
    </source>
</reference>
<dbReference type="PANTHER" id="PTHR43434">
    <property type="entry name" value="PHOSPHOGLYCOLATE PHOSPHATASE"/>
    <property type="match status" value="1"/>
</dbReference>
<dbReference type="Gene3D" id="1.10.150.240">
    <property type="entry name" value="Putative phosphatase, domain 2"/>
    <property type="match status" value="1"/>
</dbReference>
<dbReference type="PANTHER" id="PTHR43434:SF1">
    <property type="entry name" value="PHOSPHOGLYCOLATE PHOSPHATASE"/>
    <property type="match status" value="1"/>
</dbReference>
<dbReference type="InterPro" id="IPR023214">
    <property type="entry name" value="HAD_sf"/>
</dbReference>
<evidence type="ECO:0000313" key="2">
    <source>
        <dbReference type="Proteomes" id="UP000663586"/>
    </source>
</evidence>
<protein>
    <submittedName>
        <fullName evidence="1">HAD superfamily hydrolase</fullName>
    </submittedName>
</protein>
<accession>A0A897MWG1</accession>
<dbReference type="GO" id="GO:0006281">
    <property type="term" value="P:DNA repair"/>
    <property type="evidence" value="ECO:0007669"/>
    <property type="project" value="TreeGrafter"/>
</dbReference>
<organism evidence="1 2">
    <name type="scientific">Natranaeroarchaeum sulfidigenes</name>
    <dbReference type="NCBI Taxonomy" id="2784880"/>
    <lineage>
        <taxon>Archaea</taxon>
        <taxon>Methanobacteriati</taxon>
        <taxon>Methanobacteriota</taxon>
        <taxon>Stenosarchaea group</taxon>
        <taxon>Halobacteria</taxon>
        <taxon>Halobacteriales</taxon>
        <taxon>Natronoarchaeaceae</taxon>
        <taxon>Natranaeroarchaeum</taxon>
    </lineage>
</organism>
<dbReference type="Pfam" id="PF13419">
    <property type="entry name" value="HAD_2"/>
    <property type="match status" value="1"/>
</dbReference>
<keyword evidence="1" id="KW-0378">Hydrolase</keyword>
<keyword evidence="2" id="KW-1185">Reference proteome</keyword>
<dbReference type="AlphaFoldDB" id="A0A897MWG1"/>
<name>A0A897MWG1_9EURY</name>
<dbReference type="RefSeq" id="WP_238479789.1">
    <property type="nucleotide sequence ID" value="NZ_CP064786.1"/>
</dbReference>
<proteinExistence type="predicted"/>
<evidence type="ECO:0000313" key="1">
    <source>
        <dbReference type="EMBL" id="QSG02645.1"/>
    </source>
</evidence>
<dbReference type="Proteomes" id="UP000663586">
    <property type="component" value="Chromosome"/>
</dbReference>
<dbReference type="EMBL" id="CP064786">
    <property type="protein sequence ID" value="QSG02645.1"/>
    <property type="molecule type" value="Genomic_DNA"/>
</dbReference>
<dbReference type="Gene3D" id="3.40.50.1000">
    <property type="entry name" value="HAD superfamily/HAD-like"/>
    <property type="match status" value="1"/>
</dbReference>
<dbReference type="InterPro" id="IPR050155">
    <property type="entry name" value="HAD-like_hydrolase_sf"/>
</dbReference>
<dbReference type="InterPro" id="IPR036412">
    <property type="entry name" value="HAD-like_sf"/>
</dbReference>
<dbReference type="InterPro" id="IPR041492">
    <property type="entry name" value="HAD_2"/>
</dbReference>
<sequence>MLDDQYDAVVYDLDGTLVRLDVDWGAVTRDVRAVYTKYGYDVDGGLWDLYLAADTYDLADEIEDTISKHEREGASSSIRLPLADRVTTHEIPVGVCSLNAEGPVRLALEVHELATEIDAVIGRDSVPGQKPDPEPLLTTVESLPGTVGAPVFIGDSPRDRTAAERAGIAYRDVDSLL</sequence>
<gene>
    <name evidence="1" type="primary">gph2</name>
    <name evidence="1" type="ORF">AArcS_1430</name>
</gene>
<dbReference type="SUPFAM" id="SSF56784">
    <property type="entry name" value="HAD-like"/>
    <property type="match status" value="1"/>
</dbReference>
<dbReference type="GeneID" id="70684813"/>
<dbReference type="InterPro" id="IPR023198">
    <property type="entry name" value="PGP-like_dom2"/>
</dbReference>
<dbReference type="GO" id="GO:0008967">
    <property type="term" value="F:phosphoglycolate phosphatase activity"/>
    <property type="evidence" value="ECO:0007669"/>
    <property type="project" value="TreeGrafter"/>
</dbReference>